<evidence type="ECO:0000259" key="8">
    <source>
        <dbReference type="PROSITE" id="PS50023"/>
    </source>
</evidence>
<evidence type="ECO:0000256" key="4">
    <source>
        <dbReference type="ARBA" id="ARBA00022737"/>
    </source>
</evidence>
<keyword evidence="3 7" id="KW-0479">Metal-binding</keyword>
<dbReference type="GO" id="GO:0005737">
    <property type="term" value="C:cytoplasm"/>
    <property type="evidence" value="ECO:0007669"/>
    <property type="project" value="UniProtKB-SubCell"/>
</dbReference>
<dbReference type="InterPro" id="IPR047120">
    <property type="entry name" value="Pk/Esn/Tes"/>
</dbReference>
<evidence type="ECO:0000259" key="9">
    <source>
        <dbReference type="PROSITE" id="PS51303"/>
    </source>
</evidence>
<dbReference type="InterPro" id="IPR001781">
    <property type="entry name" value="Znf_LIM"/>
</dbReference>
<dbReference type="Pfam" id="PF06297">
    <property type="entry name" value="PET"/>
    <property type="match status" value="1"/>
</dbReference>
<dbReference type="CDD" id="cd09829">
    <property type="entry name" value="PET_testin"/>
    <property type="match status" value="1"/>
</dbReference>
<dbReference type="Gene3D" id="2.10.110.10">
    <property type="entry name" value="Cysteine Rich Protein"/>
    <property type="match status" value="3"/>
</dbReference>
<keyword evidence="4" id="KW-0677">Repeat</keyword>
<evidence type="ECO:0000313" key="12">
    <source>
        <dbReference type="Proteomes" id="UP000092461"/>
    </source>
</evidence>
<evidence type="ECO:0000256" key="5">
    <source>
        <dbReference type="ARBA" id="ARBA00022833"/>
    </source>
</evidence>
<feature type="domain" description="PET" evidence="9">
    <location>
        <begin position="89"/>
        <end position="201"/>
    </location>
</feature>
<dbReference type="FunFam" id="2.10.110.10:FF:000005">
    <property type="entry name" value="Testin isoform 1"/>
    <property type="match status" value="1"/>
</dbReference>
<dbReference type="PROSITE" id="PS50023">
    <property type="entry name" value="LIM_DOMAIN_2"/>
    <property type="match status" value="2"/>
</dbReference>
<dbReference type="EMBL" id="GITU01003134">
    <property type="protein sequence ID" value="MBC1171837.1"/>
    <property type="molecule type" value="Transcribed_RNA"/>
</dbReference>
<evidence type="ECO:0000256" key="7">
    <source>
        <dbReference type="PROSITE-ProRule" id="PRU00125"/>
    </source>
</evidence>
<dbReference type="PROSITE" id="PS00478">
    <property type="entry name" value="LIM_DOMAIN_1"/>
    <property type="match status" value="1"/>
</dbReference>
<dbReference type="AlphaFoldDB" id="A0A1B0FV48"/>
<evidence type="ECO:0000313" key="10">
    <source>
        <dbReference type="EMBL" id="MBC1171837.1"/>
    </source>
</evidence>
<keyword evidence="6 7" id="KW-0440">LIM domain</keyword>
<comment type="subcellular location">
    <subcellularLocation>
        <location evidence="1">Cytoplasm</location>
    </subcellularLocation>
</comment>
<dbReference type="EnsemblMetazoa" id="LLOJ003211-RA">
    <property type="protein sequence ID" value="LLOJ003211-PA"/>
    <property type="gene ID" value="LLOJ003211"/>
</dbReference>
<evidence type="ECO:0000256" key="1">
    <source>
        <dbReference type="ARBA" id="ARBA00004496"/>
    </source>
</evidence>
<reference evidence="11" key="3">
    <citation type="submission" date="2020-05" db="UniProtKB">
        <authorList>
            <consortium name="EnsemblMetazoa"/>
        </authorList>
    </citation>
    <scope>IDENTIFICATION</scope>
    <source>
        <strain evidence="11">Jacobina</strain>
    </source>
</reference>
<feature type="domain" description="LIM zinc-binding" evidence="8">
    <location>
        <begin position="624"/>
        <end position="686"/>
    </location>
</feature>
<evidence type="ECO:0000313" key="11">
    <source>
        <dbReference type="EnsemblMetazoa" id="LLOJ003211-PA"/>
    </source>
</evidence>
<keyword evidence="12" id="KW-1185">Reference proteome</keyword>
<dbReference type="VEuPathDB" id="VectorBase:LLONM1_009107"/>
<accession>A0A1B0FV48</accession>
<dbReference type="CDD" id="cd09341">
    <property type="entry name" value="LIM2_Testin_like"/>
    <property type="match status" value="1"/>
</dbReference>
<keyword evidence="2" id="KW-0963">Cytoplasm</keyword>
<dbReference type="SUPFAM" id="SSF57716">
    <property type="entry name" value="Glucocorticoid receptor-like (DNA-binding domain)"/>
    <property type="match status" value="2"/>
</dbReference>
<reference evidence="12" key="1">
    <citation type="submission" date="2012-05" db="EMBL/GenBank/DDBJ databases">
        <title>Whole Genome Assembly of Lutzomyia longipalpis.</title>
        <authorList>
            <person name="Richards S."/>
            <person name="Qu C."/>
            <person name="Dillon R."/>
            <person name="Worley K."/>
            <person name="Scherer S."/>
            <person name="Batterton M."/>
            <person name="Taylor A."/>
            <person name="Hawes A."/>
            <person name="Hernandez B."/>
            <person name="Kovar C."/>
            <person name="Mandapat C."/>
            <person name="Pham C."/>
            <person name="Qu C."/>
            <person name="Jing C."/>
            <person name="Bess C."/>
            <person name="Bandaranaike D."/>
            <person name="Ngo D."/>
            <person name="Ongeri F."/>
            <person name="Arias F."/>
            <person name="Lara F."/>
            <person name="Weissenberger G."/>
            <person name="Kamau G."/>
            <person name="Han H."/>
            <person name="Shen H."/>
            <person name="Dinh H."/>
            <person name="Khalil I."/>
            <person name="Jones J."/>
            <person name="Shafer J."/>
            <person name="Jayaseelan J."/>
            <person name="Quiroz J."/>
            <person name="Blankenburg K."/>
            <person name="Nguyen L."/>
            <person name="Jackson L."/>
            <person name="Francisco L."/>
            <person name="Tang L.-Y."/>
            <person name="Pu L.-L."/>
            <person name="Perales L."/>
            <person name="Lorensuhewa L."/>
            <person name="Munidasa M."/>
            <person name="Coyle M."/>
            <person name="Taylor M."/>
            <person name="Puazo M."/>
            <person name="Firestine M."/>
            <person name="Scheel M."/>
            <person name="Javaid M."/>
            <person name="Wang M."/>
            <person name="Li M."/>
            <person name="Tabassum N."/>
            <person name="Saada N."/>
            <person name="Osuji N."/>
            <person name="Aqrawi P."/>
            <person name="Fu Q."/>
            <person name="Thornton R."/>
            <person name="Raj R."/>
            <person name="Goodspeed R."/>
            <person name="Mata R."/>
            <person name="Najjar R."/>
            <person name="Gubbala S."/>
            <person name="Lee S."/>
            <person name="Denson S."/>
            <person name="Patil S."/>
            <person name="Macmil S."/>
            <person name="Qi S."/>
            <person name="Matskevitch T."/>
            <person name="Palculict T."/>
            <person name="Mathew T."/>
            <person name="Vee V."/>
            <person name="Velamala V."/>
            <person name="Korchina V."/>
            <person name="Cai W."/>
            <person name="Liu W."/>
            <person name="Dai W."/>
            <person name="Zou X."/>
            <person name="Zhu Y."/>
            <person name="Zhang Y."/>
            <person name="Wu Y.-Q."/>
            <person name="Xin Y."/>
            <person name="Nazarath L."/>
            <person name="Kovar C."/>
            <person name="Han Y."/>
            <person name="Muzny D."/>
            <person name="Gibbs R."/>
        </authorList>
    </citation>
    <scope>NUCLEOTIDE SEQUENCE [LARGE SCALE GENOMIC DNA]</scope>
    <source>
        <strain evidence="12">Jacobina</strain>
    </source>
</reference>
<dbReference type="CDD" id="cd09340">
    <property type="entry name" value="LIM1_Testin_like"/>
    <property type="match status" value="1"/>
</dbReference>
<dbReference type="VEuPathDB" id="VectorBase:LLOJ003211"/>
<proteinExistence type="predicted"/>
<dbReference type="Pfam" id="PF00412">
    <property type="entry name" value="LIM"/>
    <property type="match status" value="3"/>
</dbReference>
<dbReference type="PANTHER" id="PTHR24211:SF22">
    <property type="entry name" value="TESTIN"/>
    <property type="match status" value="1"/>
</dbReference>
<sequence length="749" mass="83445">MAGSCIETSSTPDWVVKLERKREEVFRGRKLGHESGAGAPCNVCGSACPGLDLHFWRKLCRNCRCRKDQHECPDDDLSGWAQFEVLGQQRSQPAVIKISKTDEKPVKVDWVPPDVTPDIATDYMNDLGTQNVPVEGSEAAAKRRQQLEYQVPPHDLDPTLCHNLTENETAQLQKYVEKIKENCVGQGNVVRVAGGSPPRISYIENVFPEKVNETIVKDRMLTYVLKSDAIKGVLQTPAAILKGDTIVSECRPMTPDFMESPLLSDKNRYKLKQMKLNSQALQSGVLNGATKDNLLGPLENFRREYRQNDRFKTDVDNFVNSLGSEFLDSYQLDEDTVRLTDKEGKEVDDFQSPLPIRPFAQMKLSKMAQQETPARKLKFGKSTDIPIYALASYDKILPGIMENPLVESAAAGTDLIVNTAPLFPDFQPGQLRPATEQKLLNLGLNAATVRSGVVSGPQYDDLFRELRKKKVRFGEDTILGPMEAFRDEYLDNEAFRDDVNNFTLATANQMMDNPNTNPFLLGIIPSQSSDSGFESIALTPSNSQESPGEETDVRMSVMKCKQCFLDIYAGDVAVKAERAGKSVAWHPKCFVCHKCQELLADLVYFFHGGNVYCARDLAIILDIPRCSACDELIFMKEYTVAEGSTFHIKHFCCFQCDKPLAGHKYVPDDTTGQPLCLACFDEFHAEKCSRCHKSIGPAEQGVSWGKVHWHGTCFACAGVSCGKSLIGQRFCVKNDIPFCSPACVKSINF</sequence>
<dbReference type="GO" id="GO:0008270">
    <property type="term" value="F:zinc ion binding"/>
    <property type="evidence" value="ECO:0007669"/>
    <property type="project" value="InterPro"/>
</dbReference>
<dbReference type="Proteomes" id="UP000092461">
    <property type="component" value="Unassembled WGS sequence"/>
</dbReference>
<evidence type="ECO:0000256" key="3">
    <source>
        <dbReference type="ARBA" id="ARBA00022723"/>
    </source>
</evidence>
<dbReference type="EMBL" id="AJWK01010375">
    <property type="status" value="NOT_ANNOTATED_CDS"/>
    <property type="molecule type" value="Genomic_DNA"/>
</dbReference>
<name>A0A1B0FV48_LUTLO</name>
<organism evidence="11 12">
    <name type="scientific">Lutzomyia longipalpis</name>
    <name type="common">Sand fly</name>
    <dbReference type="NCBI Taxonomy" id="7200"/>
    <lineage>
        <taxon>Eukaryota</taxon>
        <taxon>Metazoa</taxon>
        <taxon>Ecdysozoa</taxon>
        <taxon>Arthropoda</taxon>
        <taxon>Hexapoda</taxon>
        <taxon>Insecta</taxon>
        <taxon>Pterygota</taxon>
        <taxon>Neoptera</taxon>
        <taxon>Endopterygota</taxon>
        <taxon>Diptera</taxon>
        <taxon>Nematocera</taxon>
        <taxon>Psychodoidea</taxon>
        <taxon>Psychodidae</taxon>
        <taxon>Lutzomyia</taxon>
        <taxon>Lutzomyia</taxon>
    </lineage>
</organism>
<dbReference type="PROSITE" id="PS51303">
    <property type="entry name" value="PET"/>
    <property type="match status" value="1"/>
</dbReference>
<dbReference type="PANTHER" id="PTHR24211">
    <property type="entry name" value="LIM DOMAIN-CONTAINING PROTEIN"/>
    <property type="match status" value="1"/>
</dbReference>
<dbReference type="InterPro" id="IPR010442">
    <property type="entry name" value="PET_domain"/>
</dbReference>
<dbReference type="SMART" id="SM00132">
    <property type="entry name" value="LIM"/>
    <property type="match status" value="3"/>
</dbReference>
<keyword evidence="5 7" id="KW-0862">Zinc</keyword>
<evidence type="ECO:0000256" key="2">
    <source>
        <dbReference type="ARBA" id="ARBA00022490"/>
    </source>
</evidence>
<dbReference type="InterPro" id="IPR033724">
    <property type="entry name" value="PET_testin"/>
</dbReference>
<evidence type="ECO:0000256" key="6">
    <source>
        <dbReference type="ARBA" id="ARBA00023038"/>
    </source>
</evidence>
<feature type="domain" description="LIM zinc-binding" evidence="8">
    <location>
        <begin position="558"/>
        <end position="623"/>
    </location>
</feature>
<reference evidence="10" key="2">
    <citation type="journal article" date="2020" name="BMC">
        <title>Leishmania infection induces a limited differential gene expression in the sand fly midgut.</title>
        <authorList>
            <person name="Coutinho-Abreu I.V."/>
            <person name="Serafim T.D."/>
            <person name="Meneses C."/>
            <person name="Kamhawi S."/>
            <person name="Oliveira F."/>
            <person name="Valenzuela J.G."/>
        </authorList>
    </citation>
    <scope>NUCLEOTIDE SEQUENCE</scope>
    <source>
        <strain evidence="10">Jacobina</strain>
        <tissue evidence="10">Midgut</tissue>
    </source>
</reference>
<protein>
    <submittedName>
        <fullName evidence="10">Putative focal adhesion protein pinch-1</fullName>
    </submittedName>
</protein>